<dbReference type="Gene3D" id="3.90.76.10">
    <property type="entry name" value="Dipeptide-binding Protein, Domain 1"/>
    <property type="match status" value="1"/>
</dbReference>
<dbReference type="OrthoDB" id="9801912at2"/>
<dbReference type="SUPFAM" id="SSF53850">
    <property type="entry name" value="Periplasmic binding protein-like II"/>
    <property type="match status" value="1"/>
</dbReference>
<dbReference type="Gene3D" id="3.10.105.10">
    <property type="entry name" value="Dipeptide-binding Protein, Domain 3"/>
    <property type="match status" value="1"/>
</dbReference>
<evidence type="ECO:0000256" key="4">
    <source>
        <dbReference type="ARBA" id="ARBA00022729"/>
    </source>
</evidence>
<evidence type="ECO:0000313" key="9">
    <source>
        <dbReference type="Proteomes" id="UP000626244"/>
    </source>
</evidence>
<dbReference type="PIRSF" id="PIRSF002741">
    <property type="entry name" value="MppA"/>
    <property type="match status" value="1"/>
</dbReference>
<evidence type="ECO:0000256" key="3">
    <source>
        <dbReference type="ARBA" id="ARBA00022448"/>
    </source>
</evidence>
<dbReference type="GO" id="GO:0015833">
    <property type="term" value="P:peptide transport"/>
    <property type="evidence" value="ECO:0007669"/>
    <property type="project" value="UniProtKB-KW"/>
</dbReference>
<proteinExistence type="inferred from homology"/>
<evidence type="ECO:0000256" key="1">
    <source>
        <dbReference type="ARBA" id="ARBA00004196"/>
    </source>
</evidence>
<comment type="similarity">
    <text evidence="2">Belongs to the bacterial solute-binding protein 5 family.</text>
</comment>
<gene>
    <name evidence="8" type="ORF">GCM10007380_38620</name>
</gene>
<dbReference type="AlphaFoldDB" id="A0A8J3APA2"/>
<keyword evidence="9" id="KW-1185">Reference proteome</keyword>
<feature type="domain" description="Solute-binding protein family 5" evidence="7">
    <location>
        <begin position="75"/>
        <end position="452"/>
    </location>
</feature>
<protein>
    <submittedName>
        <fullName evidence="8">Peptide ABC transporter substrate-binding protein</fullName>
    </submittedName>
</protein>
<organism evidence="8 9">
    <name type="scientific">Gottfriedia solisilvae</name>
    <dbReference type="NCBI Taxonomy" id="1516104"/>
    <lineage>
        <taxon>Bacteria</taxon>
        <taxon>Bacillati</taxon>
        <taxon>Bacillota</taxon>
        <taxon>Bacilli</taxon>
        <taxon>Bacillales</taxon>
        <taxon>Bacillaceae</taxon>
        <taxon>Gottfriedia</taxon>
    </lineage>
</organism>
<name>A0A8J3APA2_9BACI</name>
<dbReference type="GO" id="GO:0042597">
    <property type="term" value="C:periplasmic space"/>
    <property type="evidence" value="ECO:0007669"/>
    <property type="project" value="UniProtKB-ARBA"/>
</dbReference>
<evidence type="ECO:0000259" key="7">
    <source>
        <dbReference type="Pfam" id="PF00496"/>
    </source>
</evidence>
<dbReference type="CDD" id="cd08504">
    <property type="entry name" value="PBP2_OppA"/>
    <property type="match status" value="1"/>
</dbReference>
<dbReference type="InterPro" id="IPR000914">
    <property type="entry name" value="SBP_5_dom"/>
</dbReference>
<evidence type="ECO:0000256" key="5">
    <source>
        <dbReference type="ARBA" id="ARBA00022856"/>
    </source>
</evidence>
<keyword evidence="5" id="KW-0653">Protein transport</keyword>
<evidence type="ECO:0000313" key="8">
    <source>
        <dbReference type="EMBL" id="GGI17573.1"/>
    </source>
</evidence>
<dbReference type="GO" id="GO:1904680">
    <property type="term" value="F:peptide transmembrane transporter activity"/>
    <property type="evidence" value="ECO:0007669"/>
    <property type="project" value="TreeGrafter"/>
</dbReference>
<dbReference type="InterPro" id="IPR030678">
    <property type="entry name" value="Peptide/Ni-bd"/>
</dbReference>
<evidence type="ECO:0000256" key="6">
    <source>
        <dbReference type="SAM" id="SignalP"/>
    </source>
</evidence>
<feature type="signal peptide" evidence="6">
    <location>
        <begin position="1"/>
        <end position="24"/>
    </location>
</feature>
<comment type="subcellular location">
    <subcellularLocation>
        <location evidence="1">Cell envelope</location>
    </subcellularLocation>
</comment>
<feature type="chain" id="PRO_5035326211" evidence="6">
    <location>
        <begin position="25"/>
        <end position="530"/>
    </location>
</feature>
<keyword evidence="5" id="KW-0571">Peptide transport</keyword>
<dbReference type="Pfam" id="PF00496">
    <property type="entry name" value="SBP_bac_5"/>
    <property type="match status" value="1"/>
</dbReference>
<dbReference type="Proteomes" id="UP000626244">
    <property type="component" value="Unassembled WGS sequence"/>
</dbReference>
<dbReference type="InterPro" id="IPR039424">
    <property type="entry name" value="SBP_5"/>
</dbReference>
<accession>A0A8J3APA2</accession>
<dbReference type="EMBL" id="BMHB01000003">
    <property type="protein sequence ID" value="GGI17573.1"/>
    <property type="molecule type" value="Genomic_DNA"/>
</dbReference>
<sequence length="530" mass="59786">MKKLVSIVCASLISLSILPIQSNAVVQKKSPAKDVLNLALSSEVYLDSTIATDDASFDVLDDVMEGLFFLDSKNEVKPGLVANYKVSSDLKTYTFSLRKSRWSDGAQVTAHDFVYAWRKVVNPRTAAAYSFLMSSIKNGDDIINGILPVDKLGVKAIDNQTLQVQLENPTPYFLSLLAFPTFYPQKESFSKKHSDDYGVTATKTLFNGPFIVKTWNYNKSIKLVKNSYYWDQKAVKIKEVNLSIIPNENTMYSMYSKGKLDRIILGSTLYSTAKNRKDLKQQLEQTSFYLKTNLKNKALNNLDIRKAIALTLDKSKLSEGTFNSALNTIVPKGLSYNKGIDFSSINQSILLKDSQKAKEYWQKGKSQLNSDTIKLNLLVSDTSLSILYGKRIKQQLESNLENLVINVKAVPFSQLLDKDYMKDYDLITFGWGPDYVDSSTFLNLFTSNSGFNSTGYSNSTYDNYIDLANKETDLDVRWTYFLNAEKQLLDDTVIIPLYQRSIGVLQSSKLKGIYTVPFMNTTTLKWAVKS</sequence>
<evidence type="ECO:0000256" key="2">
    <source>
        <dbReference type="ARBA" id="ARBA00005695"/>
    </source>
</evidence>
<dbReference type="GO" id="GO:0030313">
    <property type="term" value="C:cell envelope"/>
    <property type="evidence" value="ECO:0007669"/>
    <property type="project" value="UniProtKB-SubCell"/>
</dbReference>
<keyword evidence="3" id="KW-0813">Transport</keyword>
<dbReference type="GO" id="GO:0043190">
    <property type="term" value="C:ATP-binding cassette (ABC) transporter complex"/>
    <property type="evidence" value="ECO:0007669"/>
    <property type="project" value="InterPro"/>
</dbReference>
<dbReference type="Gene3D" id="3.40.190.10">
    <property type="entry name" value="Periplasmic binding protein-like II"/>
    <property type="match status" value="1"/>
</dbReference>
<dbReference type="RefSeq" id="WP_088001939.1">
    <property type="nucleotide sequence ID" value="NZ_BMHB01000003.1"/>
</dbReference>
<comment type="caution">
    <text evidence="8">The sequence shown here is derived from an EMBL/GenBank/DDBJ whole genome shotgun (WGS) entry which is preliminary data.</text>
</comment>
<reference evidence="9" key="1">
    <citation type="journal article" date="2019" name="Int. J. Syst. Evol. Microbiol.">
        <title>The Global Catalogue of Microorganisms (GCM) 10K type strain sequencing project: providing services to taxonomists for standard genome sequencing and annotation.</title>
        <authorList>
            <consortium name="The Broad Institute Genomics Platform"/>
            <consortium name="The Broad Institute Genome Sequencing Center for Infectious Disease"/>
            <person name="Wu L."/>
            <person name="Ma J."/>
        </authorList>
    </citation>
    <scope>NUCLEOTIDE SEQUENCE [LARGE SCALE GENOMIC DNA]</scope>
    <source>
        <strain evidence="9">CGMCC 1.14993</strain>
    </source>
</reference>
<dbReference type="FunFam" id="3.90.76.10:FF:000001">
    <property type="entry name" value="Oligopeptide ABC transporter substrate-binding protein"/>
    <property type="match status" value="1"/>
</dbReference>
<dbReference type="PANTHER" id="PTHR30290">
    <property type="entry name" value="PERIPLASMIC BINDING COMPONENT OF ABC TRANSPORTER"/>
    <property type="match status" value="1"/>
</dbReference>
<dbReference type="PANTHER" id="PTHR30290:SF10">
    <property type="entry name" value="PERIPLASMIC OLIGOPEPTIDE-BINDING PROTEIN-RELATED"/>
    <property type="match status" value="1"/>
</dbReference>
<keyword evidence="4 6" id="KW-0732">Signal</keyword>